<feature type="domain" description="Glycosyltransferase 2-like" evidence="1">
    <location>
        <begin position="5"/>
        <end position="173"/>
    </location>
</feature>
<sequence>MDINILFPVLNEHLRLEKGIDKCVAYMRKNVHIPYKLTIVDNGSDDDTPEIGRRLADKYDEVEYVRIEERGVGIAFKTGVLRCEADIVGYMDIDLSTDLEYLSKTIEIFEKKKNVQYVNGSRFSKDSKTHGRKWYRKITSAGLVFILKAMFGMKATDALCGFTFLRTSVAQKLVKQCSDDKGWFYTVELLLRAERGGINIVDMPIEWVEDYDTTVNVPKTIKNYIIRIYKLKKMFRKERRYATLSK</sequence>
<dbReference type="AlphaFoldDB" id="E0S0E1"/>
<dbReference type="GO" id="GO:0016740">
    <property type="term" value="F:transferase activity"/>
    <property type="evidence" value="ECO:0007669"/>
    <property type="project" value="UniProtKB-KW"/>
</dbReference>
<dbReference type="CAZy" id="GT2">
    <property type="family name" value="Glycosyltransferase Family 2"/>
</dbReference>
<dbReference type="InterPro" id="IPR001173">
    <property type="entry name" value="Glyco_trans_2-like"/>
</dbReference>
<dbReference type="Pfam" id="PF00535">
    <property type="entry name" value="Glycos_transf_2"/>
    <property type="match status" value="1"/>
</dbReference>
<dbReference type="PANTHER" id="PTHR10859">
    <property type="entry name" value="GLYCOSYL TRANSFERASE"/>
    <property type="match status" value="1"/>
</dbReference>
<proteinExistence type="predicted"/>
<evidence type="ECO:0000313" key="2">
    <source>
        <dbReference type="EMBL" id="ADL33266.1"/>
    </source>
</evidence>
<evidence type="ECO:0000259" key="1">
    <source>
        <dbReference type="Pfam" id="PF00535"/>
    </source>
</evidence>
<keyword evidence="3" id="KW-1185">Reference proteome</keyword>
<dbReference type="GO" id="GO:0006487">
    <property type="term" value="P:protein N-linked glycosylation"/>
    <property type="evidence" value="ECO:0007669"/>
    <property type="project" value="TreeGrafter"/>
</dbReference>
<organism evidence="2 3">
    <name type="scientific">Butyrivibrio proteoclasticus (strain ATCC 51982 / DSM 14932 / B316)</name>
    <name type="common">Clostridium proteoclasticum</name>
    <dbReference type="NCBI Taxonomy" id="515622"/>
    <lineage>
        <taxon>Bacteria</taxon>
        <taxon>Bacillati</taxon>
        <taxon>Bacillota</taxon>
        <taxon>Clostridia</taxon>
        <taxon>Lachnospirales</taxon>
        <taxon>Lachnospiraceae</taxon>
        <taxon>Butyrivibrio</taxon>
    </lineage>
</organism>
<dbReference type="HOGENOM" id="CLU_033536_9_0_9"/>
<dbReference type="PANTHER" id="PTHR10859:SF91">
    <property type="entry name" value="DOLICHYL-PHOSPHATE BETA-GLUCOSYLTRANSFERASE"/>
    <property type="match status" value="1"/>
</dbReference>
<dbReference type="EMBL" id="CP001810">
    <property type="protein sequence ID" value="ADL33266.1"/>
    <property type="molecule type" value="Genomic_DNA"/>
</dbReference>
<dbReference type="eggNOG" id="COG1215">
    <property type="taxonomic scope" value="Bacteria"/>
</dbReference>
<dbReference type="KEGG" id="bpb:bpr_I0520"/>
<accession>E0S0E1</accession>
<keyword evidence="2" id="KW-0808">Transferase</keyword>
<gene>
    <name evidence="2" type="ordered locus">bpr_I0520</name>
</gene>
<dbReference type="Proteomes" id="UP000001299">
    <property type="component" value="Chromosome 1"/>
</dbReference>
<evidence type="ECO:0000313" key="3">
    <source>
        <dbReference type="Proteomes" id="UP000001299"/>
    </source>
</evidence>
<dbReference type="RefSeq" id="WP_013279923.1">
    <property type="nucleotide sequence ID" value="NC_014387.1"/>
</dbReference>
<dbReference type="SUPFAM" id="SSF53448">
    <property type="entry name" value="Nucleotide-diphospho-sugar transferases"/>
    <property type="match status" value="1"/>
</dbReference>
<protein>
    <submittedName>
        <fullName evidence="2">Glycosyl transferase GT2 family</fullName>
    </submittedName>
</protein>
<dbReference type="STRING" id="515622.bpr_I0520"/>
<dbReference type="InterPro" id="IPR029044">
    <property type="entry name" value="Nucleotide-diphossugar_trans"/>
</dbReference>
<name>E0S0E1_BUTPB</name>
<dbReference type="Gene3D" id="3.90.550.10">
    <property type="entry name" value="Spore Coat Polysaccharide Biosynthesis Protein SpsA, Chain A"/>
    <property type="match status" value="1"/>
</dbReference>
<reference evidence="2 3" key="1">
    <citation type="journal article" date="2010" name="PLoS ONE">
        <title>The glycobiome of the rumen bacterium Butyrivibrio proteoclasticus B316(T) highlights adaptation to a polysaccharide-rich environment.</title>
        <authorList>
            <person name="Kelly W.J."/>
            <person name="Leahy S.C."/>
            <person name="Altermann E."/>
            <person name="Yeoman C.J."/>
            <person name="Dunne J.C."/>
            <person name="Kong Z."/>
            <person name="Pacheco D.M."/>
            <person name="Li D."/>
            <person name="Noel S.J."/>
            <person name="Moon C.D."/>
            <person name="Cookson A.L."/>
            <person name="Attwood G.T."/>
        </authorList>
    </citation>
    <scope>NUCLEOTIDE SEQUENCE [LARGE SCALE GENOMIC DNA]</scope>
    <source>
        <strain evidence="3">ATCC 51982 / DSM 14932 / B316</strain>
    </source>
</reference>